<evidence type="ECO:0000313" key="10">
    <source>
        <dbReference type="Proteomes" id="UP000474640"/>
    </source>
</evidence>
<feature type="compositionally biased region" description="Polar residues" evidence="7">
    <location>
        <begin position="229"/>
        <end position="249"/>
    </location>
</feature>
<reference evidence="9 10" key="1">
    <citation type="submission" date="2020-01" db="EMBL/GenBank/DDBJ databases">
        <authorList>
            <person name="Palmer J.M."/>
        </authorList>
    </citation>
    <scope>NUCLEOTIDE SEQUENCE [LARGE SCALE GENOMIC DNA]</scope>
    <source>
        <strain evidence="9 10">TWF970</strain>
    </source>
</reference>
<evidence type="ECO:0000256" key="7">
    <source>
        <dbReference type="SAM" id="MobiDB-lite"/>
    </source>
</evidence>
<dbReference type="PROSITE" id="PS50157">
    <property type="entry name" value="ZINC_FINGER_C2H2_2"/>
    <property type="match status" value="2"/>
</dbReference>
<keyword evidence="2" id="KW-0677">Repeat</keyword>
<comment type="caution">
    <text evidence="9">The sequence shown here is derived from an EMBL/GenBank/DDBJ whole genome shotgun (WGS) entry which is preliminary data.</text>
</comment>
<feature type="compositionally biased region" description="Low complexity" evidence="7">
    <location>
        <begin position="250"/>
        <end position="263"/>
    </location>
</feature>
<keyword evidence="1" id="KW-0479">Metal-binding</keyword>
<keyword evidence="4" id="KW-0862">Zinc</keyword>
<dbReference type="InterPro" id="IPR013087">
    <property type="entry name" value="Znf_C2H2_type"/>
</dbReference>
<name>A0A7C8VPF5_ORBOL</name>
<protein>
    <recommendedName>
        <fullName evidence="8">C2H2-type domain-containing protein</fullName>
    </recommendedName>
</protein>
<organism evidence="9 10">
    <name type="scientific">Orbilia oligospora</name>
    <name type="common">Nematode-trapping fungus</name>
    <name type="synonym">Arthrobotrys oligospora</name>
    <dbReference type="NCBI Taxonomy" id="2813651"/>
    <lineage>
        <taxon>Eukaryota</taxon>
        <taxon>Fungi</taxon>
        <taxon>Dikarya</taxon>
        <taxon>Ascomycota</taxon>
        <taxon>Pezizomycotina</taxon>
        <taxon>Orbiliomycetes</taxon>
        <taxon>Orbiliales</taxon>
        <taxon>Orbiliaceae</taxon>
        <taxon>Orbilia</taxon>
    </lineage>
</organism>
<dbReference type="AlphaFoldDB" id="A0A7C8VPF5"/>
<feature type="domain" description="C2H2-type" evidence="8">
    <location>
        <begin position="146"/>
        <end position="174"/>
    </location>
</feature>
<evidence type="ECO:0000256" key="3">
    <source>
        <dbReference type="ARBA" id="ARBA00022771"/>
    </source>
</evidence>
<evidence type="ECO:0000256" key="5">
    <source>
        <dbReference type="ARBA" id="ARBA00023242"/>
    </source>
</evidence>
<feature type="region of interest" description="Disordered" evidence="7">
    <location>
        <begin position="215"/>
        <end position="267"/>
    </location>
</feature>
<evidence type="ECO:0000256" key="4">
    <source>
        <dbReference type="ARBA" id="ARBA00022833"/>
    </source>
</evidence>
<accession>A0A7C8VPF5</accession>
<dbReference type="GO" id="GO:0001228">
    <property type="term" value="F:DNA-binding transcription activator activity, RNA polymerase II-specific"/>
    <property type="evidence" value="ECO:0007669"/>
    <property type="project" value="TreeGrafter"/>
</dbReference>
<dbReference type="SUPFAM" id="SSF57667">
    <property type="entry name" value="beta-beta-alpha zinc fingers"/>
    <property type="match status" value="1"/>
</dbReference>
<dbReference type="SMART" id="SM00355">
    <property type="entry name" value="ZnF_C2H2"/>
    <property type="match status" value="2"/>
</dbReference>
<keyword evidence="5" id="KW-0539">Nucleus</keyword>
<dbReference type="Gene3D" id="3.30.160.60">
    <property type="entry name" value="Classic Zinc Finger"/>
    <property type="match status" value="1"/>
</dbReference>
<dbReference type="GO" id="GO:0000978">
    <property type="term" value="F:RNA polymerase II cis-regulatory region sequence-specific DNA binding"/>
    <property type="evidence" value="ECO:0007669"/>
    <property type="project" value="TreeGrafter"/>
</dbReference>
<gene>
    <name evidence="9" type="ORF">TWF970_007192</name>
</gene>
<dbReference type="GO" id="GO:0008270">
    <property type="term" value="F:zinc ion binding"/>
    <property type="evidence" value="ECO:0007669"/>
    <property type="project" value="UniProtKB-KW"/>
</dbReference>
<dbReference type="InterPro" id="IPR036236">
    <property type="entry name" value="Znf_C2H2_sf"/>
</dbReference>
<evidence type="ECO:0000259" key="8">
    <source>
        <dbReference type="PROSITE" id="PS50157"/>
    </source>
</evidence>
<dbReference type="PANTHER" id="PTHR24393:SF34">
    <property type="entry name" value="PR_SET DOMAIN 13"/>
    <property type="match status" value="1"/>
</dbReference>
<dbReference type="EMBL" id="JAABOJ010000004">
    <property type="protein sequence ID" value="KAF3287467.1"/>
    <property type="molecule type" value="Genomic_DNA"/>
</dbReference>
<keyword evidence="3 6" id="KW-0863">Zinc-finger</keyword>
<dbReference type="Pfam" id="PF00096">
    <property type="entry name" value="zf-C2H2"/>
    <property type="match status" value="1"/>
</dbReference>
<evidence type="ECO:0000256" key="1">
    <source>
        <dbReference type="ARBA" id="ARBA00022723"/>
    </source>
</evidence>
<dbReference type="OrthoDB" id="1095242at2759"/>
<dbReference type="Proteomes" id="UP000474640">
    <property type="component" value="Unassembled WGS sequence"/>
</dbReference>
<sequence>MDPPRLAGDESFLAKEFLEEVGAKEQDNIGSLGSRRDQSLIHPPKLCLPLELIRCKGFDNDSAAYSINLDSKFGDPDFPDWPTILELDLIPSACMISPASTPILQIHSPIEPQDDVTAKSLIRCTEYAKTPGHEPRSKLRKGSKSYQCEKCPRSFSNLKSFGDHMRTEHNVQAFKCRSCGKQVARHDNLRPHEMRCKGLHSIGDKRSVLAGSAVVKASGRPEKRHRSQASDISGKTGFKTTDPSPVIPTSPSESDSSLSSTSGSDDEIQESQLVIEVKTLKEELNRSNADLALLRGQVSKLVLECDLWKQHYLQLRLGDKVS</sequence>
<proteinExistence type="predicted"/>
<dbReference type="GO" id="GO:0005634">
    <property type="term" value="C:nucleus"/>
    <property type="evidence" value="ECO:0007669"/>
    <property type="project" value="TreeGrafter"/>
</dbReference>
<evidence type="ECO:0000256" key="2">
    <source>
        <dbReference type="ARBA" id="ARBA00022737"/>
    </source>
</evidence>
<feature type="domain" description="C2H2-type" evidence="8">
    <location>
        <begin position="174"/>
        <end position="201"/>
    </location>
</feature>
<dbReference type="PANTHER" id="PTHR24393">
    <property type="entry name" value="ZINC FINGER PROTEIN"/>
    <property type="match status" value="1"/>
</dbReference>
<evidence type="ECO:0000256" key="6">
    <source>
        <dbReference type="PROSITE-ProRule" id="PRU00042"/>
    </source>
</evidence>
<dbReference type="PROSITE" id="PS00028">
    <property type="entry name" value="ZINC_FINGER_C2H2_1"/>
    <property type="match status" value="1"/>
</dbReference>
<evidence type="ECO:0000313" key="9">
    <source>
        <dbReference type="EMBL" id="KAF3287467.1"/>
    </source>
</evidence>